<proteinExistence type="predicted"/>
<sequence>MAMDSPNVSECQALKEKVKSVIKKSSRENPEVAGGTLRLVESLLVHPLSAPYRLNCTITFGGLTFARRMRSAIR</sequence>
<protein>
    <submittedName>
        <fullName evidence="1">Uncharacterized protein</fullName>
    </submittedName>
</protein>
<name>M1DBD7_SOLTU</name>
<dbReference type="HOGENOM" id="CLU_2692560_0_0_1"/>
<dbReference type="AlphaFoldDB" id="M1DBD7"/>
<dbReference type="PaxDb" id="4113-PGSC0003DMT400086267"/>
<dbReference type="InParanoid" id="M1DBD7"/>
<evidence type="ECO:0000313" key="1">
    <source>
        <dbReference type="EnsemblPlants" id="PGSC0003DMT400086267"/>
    </source>
</evidence>
<dbReference type="Gramene" id="PGSC0003DMT400086267">
    <property type="protein sequence ID" value="PGSC0003DMT400086267"/>
    <property type="gene ID" value="PGSC0003DMG400035838"/>
</dbReference>
<organism evidence="1 2">
    <name type="scientific">Solanum tuberosum</name>
    <name type="common">Potato</name>
    <dbReference type="NCBI Taxonomy" id="4113"/>
    <lineage>
        <taxon>Eukaryota</taxon>
        <taxon>Viridiplantae</taxon>
        <taxon>Streptophyta</taxon>
        <taxon>Embryophyta</taxon>
        <taxon>Tracheophyta</taxon>
        <taxon>Spermatophyta</taxon>
        <taxon>Magnoliopsida</taxon>
        <taxon>eudicotyledons</taxon>
        <taxon>Gunneridae</taxon>
        <taxon>Pentapetalae</taxon>
        <taxon>asterids</taxon>
        <taxon>lamiids</taxon>
        <taxon>Solanales</taxon>
        <taxon>Solanaceae</taxon>
        <taxon>Solanoideae</taxon>
        <taxon>Solaneae</taxon>
        <taxon>Solanum</taxon>
    </lineage>
</organism>
<dbReference type="Proteomes" id="UP000011115">
    <property type="component" value="Unassembled WGS sequence"/>
</dbReference>
<evidence type="ECO:0000313" key="2">
    <source>
        <dbReference type="Proteomes" id="UP000011115"/>
    </source>
</evidence>
<keyword evidence="2" id="KW-1185">Reference proteome</keyword>
<dbReference type="EnsemblPlants" id="PGSC0003DMT400086267">
    <property type="protein sequence ID" value="PGSC0003DMT400086267"/>
    <property type="gene ID" value="PGSC0003DMG400035838"/>
</dbReference>
<accession>M1DBD7</accession>
<reference evidence="2" key="1">
    <citation type="journal article" date="2011" name="Nature">
        <title>Genome sequence and analysis of the tuber crop potato.</title>
        <authorList>
            <consortium name="The Potato Genome Sequencing Consortium"/>
        </authorList>
    </citation>
    <scope>NUCLEOTIDE SEQUENCE [LARGE SCALE GENOMIC DNA]</scope>
    <source>
        <strain evidence="2">cv. DM1-3 516 R44</strain>
    </source>
</reference>
<reference evidence="1" key="2">
    <citation type="submission" date="2015-06" db="UniProtKB">
        <authorList>
            <consortium name="EnsemblPlants"/>
        </authorList>
    </citation>
    <scope>IDENTIFICATION</scope>
    <source>
        <strain evidence="1">DM1-3 516 R44</strain>
    </source>
</reference>